<keyword evidence="1" id="KW-0732">Signal</keyword>
<evidence type="ECO:0000313" key="2">
    <source>
        <dbReference type="EMBL" id="MBK0394927.1"/>
    </source>
</evidence>
<comment type="caution">
    <text evidence="2">The sequence shown here is derived from an EMBL/GenBank/DDBJ whole genome shotgun (WGS) entry which is preliminary data.</text>
</comment>
<dbReference type="AlphaFoldDB" id="A0A934UTW0"/>
<sequence length="133" mass="14422">MYRQRVHRLTTTFLVVLSLLFSQLALANYVCLSPQAGERVAMEMAPGQPCEGMDMGMQMDEDQPVLCHQHCVNAPQSADPVQVPAVSLPAVVHAHVVEAVPDIDATGWAEGAAAARPRPPPDPLFLSTLRLRV</sequence>
<accession>A0A934UTW0</accession>
<dbReference type="EMBL" id="JAEDAO010000001">
    <property type="protein sequence ID" value="MBK0394927.1"/>
    <property type="molecule type" value="Genomic_DNA"/>
</dbReference>
<dbReference type="RefSeq" id="WP_200790005.1">
    <property type="nucleotide sequence ID" value="NZ_JAEDAO010000001.1"/>
</dbReference>
<evidence type="ECO:0008006" key="4">
    <source>
        <dbReference type="Google" id="ProtNLM"/>
    </source>
</evidence>
<name>A0A934UTW0_9BURK</name>
<reference evidence="2" key="1">
    <citation type="submission" date="2020-12" db="EMBL/GenBank/DDBJ databases">
        <title>Ramlibacter sp. nov., isolated from a freshwater alga, Cryptomonas.</title>
        <authorList>
            <person name="Kim H.M."/>
            <person name="Jeon C.O."/>
        </authorList>
    </citation>
    <scope>NUCLEOTIDE SEQUENCE</scope>
    <source>
        <strain evidence="2">CrO1</strain>
    </source>
</reference>
<evidence type="ECO:0000256" key="1">
    <source>
        <dbReference type="SAM" id="SignalP"/>
    </source>
</evidence>
<evidence type="ECO:0000313" key="3">
    <source>
        <dbReference type="Proteomes" id="UP000617041"/>
    </source>
</evidence>
<keyword evidence="3" id="KW-1185">Reference proteome</keyword>
<dbReference type="Proteomes" id="UP000617041">
    <property type="component" value="Unassembled WGS sequence"/>
</dbReference>
<feature type="chain" id="PRO_5037773536" description="DUF2946 domain-containing protein" evidence="1">
    <location>
        <begin position="28"/>
        <end position="133"/>
    </location>
</feature>
<feature type="signal peptide" evidence="1">
    <location>
        <begin position="1"/>
        <end position="27"/>
    </location>
</feature>
<proteinExistence type="predicted"/>
<organism evidence="2 3">
    <name type="scientific">Ramlibacter algicola</name>
    <dbReference type="NCBI Taxonomy" id="2795217"/>
    <lineage>
        <taxon>Bacteria</taxon>
        <taxon>Pseudomonadati</taxon>
        <taxon>Pseudomonadota</taxon>
        <taxon>Betaproteobacteria</taxon>
        <taxon>Burkholderiales</taxon>
        <taxon>Comamonadaceae</taxon>
        <taxon>Ramlibacter</taxon>
    </lineage>
</organism>
<protein>
    <recommendedName>
        <fullName evidence="4">DUF2946 domain-containing protein</fullName>
    </recommendedName>
</protein>
<gene>
    <name evidence="2" type="ORF">I8E28_20145</name>
</gene>